<dbReference type="WBParaSite" id="nRc.2.0.1.t09954-RA">
    <property type="protein sequence ID" value="nRc.2.0.1.t09954-RA"/>
    <property type="gene ID" value="nRc.2.0.1.g09954"/>
</dbReference>
<dbReference type="Proteomes" id="UP000887565">
    <property type="component" value="Unplaced"/>
</dbReference>
<evidence type="ECO:0000259" key="2">
    <source>
        <dbReference type="PROSITE" id="PS00028"/>
    </source>
</evidence>
<name>A0A915I736_ROMCU</name>
<evidence type="ECO:0000313" key="3">
    <source>
        <dbReference type="Proteomes" id="UP000887565"/>
    </source>
</evidence>
<feature type="domain" description="C2H2-type" evidence="2">
    <location>
        <begin position="38"/>
        <end position="61"/>
    </location>
</feature>
<evidence type="ECO:0000256" key="1">
    <source>
        <dbReference type="SAM" id="MobiDB-lite"/>
    </source>
</evidence>
<dbReference type="InterPro" id="IPR013087">
    <property type="entry name" value="Znf_C2H2_type"/>
</dbReference>
<feature type="region of interest" description="Disordered" evidence="1">
    <location>
        <begin position="94"/>
        <end position="115"/>
    </location>
</feature>
<proteinExistence type="predicted"/>
<keyword evidence="3" id="KW-1185">Reference proteome</keyword>
<accession>A0A915I736</accession>
<dbReference type="SUPFAM" id="SSF57667">
    <property type="entry name" value="beta-beta-alpha zinc fingers"/>
    <property type="match status" value="1"/>
</dbReference>
<reference evidence="4" key="1">
    <citation type="submission" date="2022-11" db="UniProtKB">
        <authorList>
            <consortium name="WormBaseParasite"/>
        </authorList>
    </citation>
    <scope>IDENTIFICATION</scope>
</reference>
<protein>
    <submittedName>
        <fullName evidence="4">C2H2-type domain-containing protein</fullName>
    </submittedName>
</protein>
<sequence length="151" mass="17405">MSLLAGRRVSINHTHSIANQSIVRRRIFKMLSFFRNICRFNQCGLEFASLYDLIHHIELDHLVDEEENAKRFNHMQQHGQQTASLVPLSYICKDPSPKSLGSQRPPAPKKSPDSPTIDLEASLRVSNDPCVFFILNGYCELYFIFLYFTQS</sequence>
<organism evidence="3 4">
    <name type="scientific">Romanomermis culicivorax</name>
    <name type="common">Nematode worm</name>
    <dbReference type="NCBI Taxonomy" id="13658"/>
    <lineage>
        <taxon>Eukaryota</taxon>
        <taxon>Metazoa</taxon>
        <taxon>Ecdysozoa</taxon>
        <taxon>Nematoda</taxon>
        <taxon>Enoplea</taxon>
        <taxon>Dorylaimia</taxon>
        <taxon>Mermithida</taxon>
        <taxon>Mermithoidea</taxon>
        <taxon>Mermithidae</taxon>
        <taxon>Romanomermis</taxon>
    </lineage>
</organism>
<dbReference type="PROSITE" id="PS00028">
    <property type="entry name" value="ZINC_FINGER_C2H2_1"/>
    <property type="match status" value="1"/>
</dbReference>
<dbReference type="InterPro" id="IPR036236">
    <property type="entry name" value="Znf_C2H2_sf"/>
</dbReference>
<evidence type="ECO:0000313" key="4">
    <source>
        <dbReference type="WBParaSite" id="nRc.2.0.1.t09954-RA"/>
    </source>
</evidence>
<dbReference type="AlphaFoldDB" id="A0A915I736"/>